<comment type="caution">
    <text evidence="2">The sequence shown here is derived from an EMBL/GenBank/DDBJ whole genome shotgun (WGS) entry which is preliminary data.</text>
</comment>
<feature type="transmembrane region" description="Helical" evidence="1">
    <location>
        <begin position="41"/>
        <end position="59"/>
    </location>
</feature>
<feature type="transmembrane region" description="Helical" evidence="1">
    <location>
        <begin position="12"/>
        <end position="29"/>
    </location>
</feature>
<dbReference type="RefSeq" id="WP_194416668.1">
    <property type="nucleotide sequence ID" value="NZ_JACXXJ020000005.1"/>
</dbReference>
<name>A0AAE2UQI3_AGRVI</name>
<evidence type="ECO:0000256" key="1">
    <source>
        <dbReference type="SAM" id="Phobius"/>
    </source>
</evidence>
<evidence type="ECO:0000313" key="2">
    <source>
        <dbReference type="EMBL" id="MBF2715547.1"/>
    </source>
</evidence>
<keyword evidence="1" id="KW-1133">Transmembrane helix</keyword>
<reference evidence="2" key="1">
    <citation type="submission" date="2020-11" db="EMBL/GenBank/DDBJ databases">
        <title>Agrobacterium vitis strain K377 genome.</title>
        <authorList>
            <person name="Xi H."/>
        </authorList>
    </citation>
    <scope>NUCLEOTIDE SEQUENCE</scope>
    <source>
        <strain evidence="2">K377</strain>
    </source>
</reference>
<dbReference type="EMBL" id="JACXXJ020000005">
    <property type="protein sequence ID" value="MBF2715547.1"/>
    <property type="molecule type" value="Genomic_DNA"/>
</dbReference>
<gene>
    <name evidence="2" type="ORF">IEI95_015110</name>
</gene>
<dbReference type="AlphaFoldDB" id="A0AAE2UQI3"/>
<protein>
    <submittedName>
        <fullName evidence="2">Uncharacterized protein</fullName>
    </submittedName>
</protein>
<accession>A0AAE2UQI3</accession>
<keyword evidence="1" id="KW-0812">Transmembrane</keyword>
<feature type="transmembrane region" description="Helical" evidence="1">
    <location>
        <begin position="71"/>
        <end position="95"/>
    </location>
</feature>
<organism evidence="2 3">
    <name type="scientific">Agrobacterium vitis</name>
    <name type="common">Rhizobium vitis</name>
    <dbReference type="NCBI Taxonomy" id="373"/>
    <lineage>
        <taxon>Bacteria</taxon>
        <taxon>Pseudomonadati</taxon>
        <taxon>Pseudomonadota</taxon>
        <taxon>Alphaproteobacteria</taxon>
        <taxon>Hyphomicrobiales</taxon>
        <taxon>Rhizobiaceae</taxon>
        <taxon>Rhizobium/Agrobacterium group</taxon>
        <taxon>Agrobacterium</taxon>
    </lineage>
</organism>
<sequence>MSVFIDPKTLFFLKIGTFVSSTLCALIPYGYYSRCESESPFTILSVYSIYFYFLIFYLFSSLMAEYFNKGYLFLITDVIFCVFIVKHVVVIEILMPLVHGVLSEIFGNIEDSLTGRGPCNADVVFHYQWGYLFYVLAVSSFFLSTILGLIVFLSDRRHEKH</sequence>
<feature type="transmembrane region" description="Helical" evidence="1">
    <location>
        <begin position="131"/>
        <end position="153"/>
    </location>
</feature>
<evidence type="ECO:0000313" key="3">
    <source>
        <dbReference type="Proteomes" id="UP000655037"/>
    </source>
</evidence>
<proteinExistence type="predicted"/>
<dbReference type="Proteomes" id="UP000655037">
    <property type="component" value="Unassembled WGS sequence"/>
</dbReference>
<keyword evidence="1" id="KW-0472">Membrane</keyword>